<protein>
    <submittedName>
        <fullName evidence="2">Uncharacterized protein</fullName>
    </submittedName>
</protein>
<keyword evidence="1" id="KW-0812">Transmembrane</keyword>
<proteinExistence type="predicted"/>
<organism evidence="2 3">
    <name type="scientific">Caldimonas caldifontis</name>
    <dbReference type="NCBI Taxonomy" id="1452508"/>
    <lineage>
        <taxon>Bacteria</taxon>
        <taxon>Pseudomonadati</taxon>
        <taxon>Pseudomonadota</taxon>
        <taxon>Betaproteobacteria</taxon>
        <taxon>Burkholderiales</taxon>
        <taxon>Sphaerotilaceae</taxon>
        <taxon>Caldimonas</taxon>
    </lineage>
</organism>
<dbReference type="OrthoDB" id="8527614at2"/>
<feature type="transmembrane region" description="Helical" evidence="1">
    <location>
        <begin position="99"/>
        <end position="118"/>
    </location>
</feature>
<reference evidence="2 3" key="1">
    <citation type="submission" date="2018-02" db="EMBL/GenBank/DDBJ databases">
        <title>Reclassifiation of [Polyangium] brachysporum DSM 7029 as Guopingzhaonella breviflexa gen. nov., sp. nov., a member of the family Comamonadaceae.</title>
        <authorList>
            <person name="Tang B."/>
        </authorList>
    </citation>
    <scope>NUCLEOTIDE SEQUENCE [LARGE SCALE GENOMIC DNA]</scope>
    <source>
        <strain evidence="2 3">BCRC 80649</strain>
    </source>
</reference>
<accession>A0A2S5SWB3</accession>
<sequence length="132" mass="14229">MRSIVWIVWALVAAFWTLGAWVLAELVQWSVQTMASAEAARAAGAVLQAPLPPWVGVWIDPVWLELVRSQVQWLLEAGQAILPAAGALVGWIVPLVWVGWGLGMLTLLALAIGAHWLIGRLSRSSLSGTTTI</sequence>
<feature type="transmembrane region" description="Helical" evidence="1">
    <location>
        <begin position="6"/>
        <end position="24"/>
    </location>
</feature>
<dbReference type="RefSeq" id="WP_104301882.1">
    <property type="nucleotide sequence ID" value="NZ_PSNX01000004.1"/>
</dbReference>
<keyword evidence="1" id="KW-1133">Transmembrane helix</keyword>
<keyword evidence="1" id="KW-0472">Membrane</keyword>
<keyword evidence="3" id="KW-1185">Reference proteome</keyword>
<dbReference type="Proteomes" id="UP000238605">
    <property type="component" value="Unassembled WGS sequence"/>
</dbReference>
<gene>
    <name evidence="2" type="ORF">C1704_06265</name>
</gene>
<comment type="caution">
    <text evidence="2">The sequence shown here is derived from an EMBL/GenBank/DDBJ whole genome shotgun (WGS) entry which is preliminary data.</text>
</comment>
<evidence type="ECO:0000313" key="2">
    <source>
        <dbReference type="EMBL" id="PPE67053.1"/>
    </source>
</evidence>
<dbReference type="EMBL" id="PSNX01000004">
    <property type="protein sequence ID" value="PPE67053.1"/>
    <property type="molecule type" value="Genomic_DNA"/>
</dbReference>
<evidence type="ECO:0000313" key="3">
    <source>
        <dbReference type="Proteomes" id="UP000238605"/>
    </source>
</evidence>
<name>A0A2S5SWB3_9BURK</name>
<dbReference type="AlphaFoldDB" id="A0A2S5SWB3"/>
<evidence type="ECO:0000256" key="1">
    <source>
        <dbReference type="SAM" id="Phobius"/>
    </source>
</evidence>